<evidence type="ECO:0000313" key="1">
    <source>
        <dbReference type="EMBL" id="SMC79842.1"/>
    </source>
</evidence>
<dbReference type="Proteomes" id="UP000192328">
    <property type="component" value="Unassembled WGS sequence"/>
</dbReference>
<protein>
    <submittedName>
        <fullName evidence="1">Ribosomal-protein-alanine N-acetyltransferase</fullName>
    </submittedName>
</protein>
<organism evidence="1 2">
    <name type="scientific">Aristaeella lactis</name>
    <dbReference type="NCBI Taxonomy" id="3046383"/>
    <lineage>
        <taxon>Bacteria</taxon>
        <taxon>Bacillati</taxon>
        <taxon>Bacillota</taxon>
        <taxon>Clostridia</taxon>
        <taxon>Eubacteriales</taxon>
        <taxon>Aristaeellaceae</taxon>
        <taxon>Aristaeella</taxon>
    </lineage>
</organism>
<gene>
    <name evidence="1" type="ORF">SAMN06297397_2556</name>
</gene>
<proteinExistence type="predicted"/>
<keyword evidence="2" id="KW-1185">Reference proteome</keyword>
<accession>A0AC61PNZ0</accession>
<reference evidence="1" key="1">
    <citation type="submission" date="2017-04" db="EMBL/GenBank/DDBJ databases">
        <authorList>
            <person name="Varghese N."/>
            <person name="Submissions S."/>
        </authorList>
    </citation>
    <scope>NUCLEOTIDE SEQUENCE</scope>
    <source>
        <strain evidence="1">WTE2008</strain>
    </source>
</reference>
<evidence type="ECO:0000313" key="2">
    <source>
        <dbReference type="Proteomes" id="UP000192328"/>
    </source>
</evidence>
<name>A0AC61PNZ0_9FIRM</name>
<dbReference type="EMBL" id="FWXZ01000006">
    <property type="protein sequence ID" value="SMC79842.1"/>
    <property type="molecule type" value="Genomic_DNA"/>
</dbReference>
<comment type="caution">
    <text evidence="1">The sequence shown here is derived from an EMBL/GenBank/DDBJ whole genome shotgun (WGS) entry which is preliminary data.</text>
</comment>
<sequence length="183" mass="20861">MNHCGTLPLETDRLILRRFELSDAPAFYRNVCSDPKVNIYLTWKLHESPAETEALLEDFIRRYENPARYCWAIVLKETDDVIGTIAAPTVHELTECVEVTYAIGSAWWGKGYMPEALAAVVDFLFDRVGVNRIEAGHDIRNPNSGKVMQKAGMQKEGIHRQAGRNNQGLFDLVFYAKLKQDRM</sequence>